<gene>
    <name evidence="1" type="ORF">DHETER_LOCUS13886</name>
</gene>
<evidence type="ECO:0000313" key="1">
    <source>
        <dbReference type="EMBL" id="CAG8738298.1"/>
    </source>
</evidence>
<feature type="non-terminal residue" evidence="1">
    <location>
        <position position="1"/>
    </location>
</feature>
<evidence type="ECO:0000313" key="2">
    <source>
        <dbReference type="Proteomes" id="UP000789702"/>
    </source>
</evidence>
<name>A0ACA9Q5C1_9GLOM</name>
<reference evidence="1" key="1">
    <citation type="submission" date="2021-06" db="EMBL/GenBank/DDBJ databases">
        <authorList>
            <person name="Kallberg Y."/>
            <person name="Tangrot J."/>
            <person name="Rosling A."/>
        </authorList>
    </citation>
    <scope>NUCLEOTIDE SEQUENCE</scope>
    <source>
        <strain evidence="1">IL203A</strain>
    </source>
</reference>
<proteinExistence type="predicted"/>
<protein>
    <submittedName>
        <fullName evidence="1">7689_t:CDS:1</fullName>
    </submittedName>
</protein>
<organism evidence="1 2">
    <name type="scientific">Dentiscutata heterogama</name>
    <dbReference type="NCBI Taxonomy" id="1316150"/>
    <lineage>
        <taxon>Eukaryota</taxon>
        <taxon>Fungi</taxon>
        <taxon>Fungi incertae sedis</taxon>
        <taxon>Mucoromycota</taxon>
        <taxon>Glomeromycotina</taxon>
        <taxon>Glomeromycetes</taxon>
        <taxon>Diversisporales</taxon>
        <taxon>Gigasporaceae</taxon>
        <taxon>Dentiscutata</taxon>
    </lineage>
</organism>
<dbReference type="Proteomes" id="UP000789702">
    <property type="component" value="Unassembled WGS sequence"/>
</dbReference>
<keyword evidence="2" id="KW-1185">Reference proteome</keyword>
<dbReference type="EMBL" id="CAJVPU010039989">
    <property type="protein sequence ID" value="CAG8738298.1"/>
    <property type="molecule type" value="Genomic_DNA"/>
</dbReference>
<comment type="caution">
    <text evidence="1">The sequence shown here is derived from an EMBL/GenBank/DDBJ whole genome shotgun (WGS) entry which is preliminary data.</text>
</comment>
<accession>A0ACA9Q5C1</accession>
<sequence length="67" mass="8119">LEKDEKIKKALKQYSDNEELQRYMEYGMKLKYHTKLLETAKKQIADEIIPWGNIYEDWDIDELLAKI</sequence>